<reference evidence="1 2" key="1">
    <citation type="journal article" date="2021" name="Elife">
        <title>Chloroplast acquisition without the gene transfer in kleptoplastic sea slugs, Plakobranchus ocellatus.</title>
        <authorList>
            <person name="Maeda T."/>
            <person name="Takahashi S."/>
            <person name="Yoshida T."/>
            <person name="Shimamura S."/>
            <person name="Takaki Y."/>
            <person name="Nagai Y."/>
            <person name="Toyoda A."/>
            <person name="Suzuki Y."/>
            <person name="Arimoto A."/>
            <person name="Ishii H."/>
            <person name="Satoh N."/>
            <person name="Nishiyama T."/>
            <person name="Hasebe M."/>
            <person name="Maruyama T."/>
            <person name="Minagawa J."/>
            <person name="Obokata J."/>
            <person name="Shigenobu S."/>
        </authorList>
    </citation>
    <scope>NUCLEOTIDE SEQUENCE [LARGE SCALE GENOMIC DNA]</scope>
</reference>
<gene>
    <name evidence="1" type="ORF">PoB_005911700</name>
</gene>
<keyword evidence="2" id="KW-1185">Reference proteome</keyword>
<evidence type="ECO:0000313" key="1">
    <source>
        <dbReference type="EMBL" id="GFO32612.1"/>
    </source>
</evidence>
<comment type="caution">
    <text evidence="1">The sequence shown here is derived from an EMBL/GenBank/DDBJ whole genome shotgun (WGS) entry which is preliminary data.</text>
</comment>
<dbReference type="AlphaFoldDB" id="A0AAV4CM09"/>
<accession>A0AAV4CM09</accession>
<organism evidence="1 2">
    <name type="scientific">Plakobranchus ocellatus</name>
    <dbReference type="NCBI Taxonomy" id="259542"/>
    <lineage>
        <taxon>Eukaryota</taxon>
        <taxon>Metazoa</taxon>
        <taxon>Spiralia</taxon>
        <taxon>Lophotrochozoa</taxon>
        <taxon>Mollusca</taxon>
        <taxon>Gastropoda</taxon>
        <taxon>Heterobranchia</taxon>
        <taxon>Euthyneura</taxon>
        <taxon>Panpulmonata</taxon>
        <taxon>Sacoglossa</taxon>
        <taxon>Placobranchoidea</taxon>
        <taxon>Plakobranchidae</taxon>
        <taxon>Plakobranchus</taxon>
    </lineage>
</organism>
<protein>
    <submittedName>
        <fullName evidence="1">Uncharacterized protein</fullName>
    </submittedName>
</protein>
<proteinExistence type="predicted"/>
<name>A0AAV4CM09_9GAST</name>
<evidence type="ECO:0000313" key="2">
    <source>
        <dbReference type="Proteomes" id="UP000735302"/>
    </source>
</evidence>
<dbReference type="EMBL" id="BLXT01006644">
    <property type="protein sequence ID" value="GFO32612.1"/>
    <property type="molecule type" value="Genomic_DNA"/>
</dbReference>
<sequence>MAAPCENLLRTKRPSSLSELWVTHNRNPLANCATDCEEGKAAKEYDASRTTEDSCIPSTGLQCCQTWLFRCQNPQVRHYSEPHGAQFFNLALWHFPGILGQFLSSER</sequence>
<dbReference type="Proteomes" id="UP000735302">
    <property type="component" value="Unassembled WGS sequence"/>
</dbReference>